<organism evidence="1 2">
    <name type="scientific">Thermoflexibacter ruber</name>
    <dbReference type="NCBI Taxonomy" id="1003"/>
    <lineage>
        <taxon>Bacteria</taxon>
        <taxon>Pseudomonadati</taxon>
        <taxon>Bacteroidota</taxon>
        <taxon>Cytophagia</taxon>
        <taxon>Cytophagales</taxon>
        <taxon>Thermoflexibacteraceae</taxon>
        <taxon>Thermoflexibacter</taxon>
    </lineage>
</organism>
<keyword evidence="2" id="KW-1185">Reference proteome</keyword>
<dbReference type="EMBL" id="FONY01000096">
    <property type="protein sequence ID" value="SFF63333.1"/>
    <property type="molecule type" value="Genomic_DNA"/>
</dbReference>
<dbReference type="AlphaFoldDB" id="A0A1I2KA79"/>
<gene>
    <name evidence="1" type="ORF">SAMN04488541_10964</name>
</gene>
<reference evidence="1 2" key="1">
    <citation type="submission" date="2016-10" db="EMBL/GenBank/DDBJ databases">
        <authorList>
            <person name="de Groot N.N."/>
        </authorList>
    </citation>
    <scope>NUCLEOTIDE SEQUENCE [LARGE SCALE GENOMIC DNA]</scope>
    <source>
        <strain>GEY</strain>
        <strain evidence="2">DSM 9560</strain>
    </source>
</reference>
<sequence length="348" mass="39750">MINFSCQNQFNELKIKVDSRNVVNVETTSIEIAEGVSRKSDFLYFPDEKSFYQVLLVLAKKTPQEQSEWASQFGITSLRKVYDQVVKAEIDLFDVAAGDISKLDKNQVDRLKKYGFASEMALKNRDVIDYDKNTGFSMKIFSPHMSLVANRKGIVQVGKEIRKYADDGVRIILDGDESKIPLLDDIKESDESRGIRVEKAERIFSSGRVETNTRTLFCENIYYGNPQLKILTYDEFYVQGTVGTNTKFTHYQTTRNLRKGFLGYWYDYYTNTNTNGIVNYKDNTNTDITVWNGGAFYGGYYYVNPPVNVTMIQIYFLSDALINTSRTPITPYGQTLSNTGFVSCGSIY</sequence>
<evidence type="ECO:0000313" key="2">
    <source>
        <dbReference type="Proteomes" id="UP000199513"/>
    </source>
</evidence>
<protein>
    <submittedName>
        <fullName evidence="1">Uncharacterized protein</fullName>
    </submittedName>
</protein>
<proteinExistence type="predicted"/>
<name>A0A1I2KA79_9BACT</name>
<dbReference type="RefSeq" id="WP_091549622.1">
    <property type="nucleotide sequence ID" value="NZ_FONY01000096.1"/>
</dbReference>
<dbReference type="OrthoDB" id="989781at2"/>
<dbReference type="STRING" id="1003.SAMN04488541_10964"/>
<dbReference type="Proteomes" id="UP000199513">
    <property type="component" value="Unassembled WGS sequence"/>
</dbReference>
<evidence type="ECO:0000313" key="1">
    <source>
        <dbReference type="EMBL" id="SFF63333.1"/>
    </source>
</evidence>
<accession>A0A1I2KA79</accession>